<gene>
    <name evidence="2" type="ORF">SAMEA3545359_00209</name>
</gene>
<evidence type="ECO:0000256" key="1">
    <source>
        <dbReference type="SAM" id="Phobius"/>
    </source>
</evidence>
<name>A0A1C6G2U9_9FIRM</name>
<accession>A0A1C6G2U9</accession>
<keyword evidence="1" id="KW-1133">Transmembrane helix</keyword>
<sequence>MIDWLLKYWLQVLFGAALAVLGGAYKALQLRVRKWGVKQDAVAGGIQALLRDRIIQAHTHYMQRGELPLYARENIEKMYSEYKTLGGNGAIERIKLELDELPTIKEDED</sequence>
<protein>
    <recommendedName>
        <fullName evidence="3">Phage holin, LL-H family</fullName>
    </recommendedName>
</protein>
<evidence type="ECO:0000313" key="2">
    <source>
        <dbReference type="EMBL" id="SCJ39638.1"/>
    </source>
</evidence>
<organism evidence="2">
    <name type="scientific">uncultured Anaerotruncus sp</name>
    <dbReference type="NCBI Taxonomy" id="905011"/>
    <lineage>
        <taxon>Bacteria</taxon>
        <taxon>Bacillati</taxon>
        <taxon>Bacillota</taxon>
        <taxon>Clostridia</taxon>
        <taxon>Eubacteriales</taxon>
        <taxon>Oscillospiraceae</taxon>
        <taxon>Anaerotruncus</taxon>
        <taxon>environmental samples</taxon>
    </lineage>
</organism>
<keyword evidence="1" id="KW-0812">Transmembrane</keyword>
<feature type="transmembrane region" description="Helical" evidence="1">
    <location>
        <begin position="6"/>
        <end position="28"/>
    </location>
</feature>
<reference evidence="2" key="1">
    <citation type="submission" date="2015-09" db="EMBL/GenBank/DDBJ databases">
        <authorList>
            <consortium name="Pathogen Informatics"/>
        </authorList>
    </citation>
    <scope>NUCLEOTIDE SEQUENCE</scope>
    <source>
        <strain evidence="2">2789STDY5834896</strain>
    </source>
</reference>
<evidence type="ECO:0008006" key="3">
    <source>
        <dbReference type="Google" id="ProtNLM"/>
    </source>
</evidence>
<dbReference type="AlphaFoldDB" id="A0A1C6G2U9"/>
<proteinExistence type="predicted"/>
<keyword evidence="1" id="KW-0472">Membrane</keyword>
<dbReference type="EMBL" id="FMHG01000001">
    <property type="protein sequence ID" value="SCJ39638.1"/>
    <property type="molecule type" value="Genomic_DNA"/>
</dbReference>